<accession>A0A285EBZ6</accession>
<dbReference type="InterPro" id="IPR014729">
    <property type="entry name" value="Rossmann-like_a/b/a_fold"/>
</dbReference>
<dbReference type="Gene3D" id="3.40.50.620">
    <property type="entry name" value="HUPs"/>
    <property type="match status" value="2"/>
</dbReference>
<feature type="domain" description="UspA" evidence="2">
    <location>
        <begin position="159"/>
        <end position="294"/>
    </location>
</feature>
<dbReference type="InterPro" id="IPR006015">
    <property type="entry name" value="Universal_stress_UspA"/>
</dbReference>
<proteinExistence type="inferred from homology"/>
<dbReference type="EMBL" id="OBDO01000004">
    <property type="protein sequence ID" value="SNX96373.1"/>
    <property type="molecule type" value="Genomic_DNA"/>
</dbReference>
<keyword evidence="4" id="KW-1185">Reference proteome</keyword>
<dbReference type="InterPro" id="IPR006016">
    <property type="entry name" value="UspA"/>
</dbReference>
<feature type="domain" description="UspA" evidence="2">
    <location>
        <begin position="10"/>
        <end position="146"/>
    </location>
</feature>
<dbReference type="PANTHER" id="PTHR46268">
    <property type="entry name" value="STRESS RESPONSE PROTEIN NHAX"/>
    <property type="match status" value="1"/>
</dbReference>
<dbReference type="OrthoDB" id="4867015at2"/>
<sequence>MTAAAAPAPRRVVVGVDGSESSARAAVFAAEEARRHGLPLLVVHVTPWRAGGDAVPVTSAEAQAQFRASAVRLVEAAADHVRQWTGMAEVSVSVVDDHPVDGLLALSAEAALLVIGERGAGGLSGVLLGSTAAAVVQHARCPVIALPDDWQGSGNGQGPVVVGVDGRPGVDEVLAVAVAGATSRGTDLVVLHAWHDAALEVALGRYGGLVDWDAVVAERRRHLAALVAPWRTRAAGIEIREVVVRERPAAALRNAAVGAQLLVVGHRPRGVVARLGSTTLGVLHRAACPVAVVPLRPDS</sequence>
<comment type="similarity">
    <text evidence="1">Belongs to the universal stress protein A family.</text>
</comment>
<evidence type="ECO:0000256" key="1">
    <source>
        <dbReference type="ARBA" id="ARBA00008791"/>
    </source>
</evidence>
<dbReference type="Proteomes" id="UP000219514">
    <property type="component" value="Unassembled WGS sequence"/>
</dbReference>
<dbReference type="Pfam" id="PF00582">
    <property type="entry name" value="Usp"/>
    <property type="match status" value="2"/>
</dbReference>
<gene>
    <name evidence="3" type="ORF">SAMN06893097_10487</name>
</gene>
<evidence type="ECO:0000259" key="2">
    <source>
        <dbReference type="Pfam" id="PF00582"/>
    </source>
</evidence>
<evidence type="ECO:0000313" key="4">
    <source>
        <dbReference type="Proteomes" id="UP000219514"/>
    </source>
</evidence>
<reference evidence="3 4" key="1">
    <citation type="submission" date="2017-09" db="EMBL/GenBank/DDBJ databases">
        <authorList>
            <person name="Ehlers B."/>
            <person name="Leendertz F.H."/>
        </authorList>
    </citation>
    <scope>NUCLEOTIDE SEQUENCE [LARGE SCALE GENOMIC DNA]</scope>
    <source>
        <strain evidence="3 4">DSM 46844</strain>
    </source>
</reference>
<organism evidence="3 4">
    <name type="scientific">Geodermatophilus sabuli</name>
    <dbReference type="NCBI Taxonomy" id="1564158"/>
    <lineage>
        <taxon>Bacteria</taxon>
        <taxon>Bacillati</taxon>
        <taxon>Actinomycetota</taxon>
        <taxon>Actinomycetes</taxon>
        <taxon>Geodermatophilales</taxon>
        <taxon>Geodermatophilaceae</taxon>
        <taxon>Geodermatophilus</taxon>
    </lineage>
</organism>
<evidence type="ECO:0000313" key="3">
    <source>
        <dbReference type="EMBL" id="SNX96373.1"/>
    </source>
</evidence>
<dbReference type="PANTHER" id="PTHR46268:SF6">
    <property type="entry name" value="UNIVERSAL STRESS PROTEIN UP12"/>
    <property type="match status" value="1"/>
</dbReference>
<dbReference type="AlphaFoldDB" id="A0A285EBZ6"/>
<dbReference type="SUPFAM" id="SSF52402">
    <property type="entry name" value="Adenine nucleotide alpha hydrolases-like"/>
    <property type="match status" value="2"/>
</dbReference>
<protein>
    <submittedName>
        <fullName evidence="3">Nucleotide-binding universal stress protein, UspA family</fullName>
    </submittedName>
</protein>
<dbReference type="RefSeq" id="WP_097206404.1">
    <property type="nucleotide sequence ID" value="NZ_JACHXB010000002.1"/>
</dbReference>
<name>A0A285EBZ6_9ACTN</name>
<dbReference type="PRINTS" id="PR01438">
    <property type="entry name" value="UNVRSLSTRESS"/>
</dbReference>